<feature type="compositionally biased region" description="Low complexity" evidence="1">
    <location>
        <begin position="162"/>
        <end position="176"/>
    </location>
</feature>
<keyword evidence="4" id="KW-1185">Reference proteome</keyword>
<dbReference type="AlphaFoldDB" id="A0A495XRH6"/>
<feature type="transmembrane region" description="Helical" evidence="2">
    <location>
        <begin position="84"/>
        <end position="103"/>
    </location>
</feature>
<comment type="caution">
    <text evidence="3">The sequence shown here is derived from an EMBL/GenBank/DDBJ whole genome shotgun (WGS) entry which is preliminary data.</text>
</comment>
<name>A0A495XRH6_9MICO</name>
<dbReference type="OrthoDB" id="4862437at2"/>
<evidence type="ECO:0000313" key="4">
    <source>
        <dbReference type="Proteomes" id="UP000278440"/>
    </source>
</evidence>
<feature type="compositionally biased region" description="Low complexity" evidence="1">
    <location>
        <begin position="39"/>
        <end position="68"/>
    </location>
</feature>
<feature type="compositionally biased region" description="Pro residues" evidence="1">
    <location>
        <begin position="28"/>
        <end position="38"/>
    </location>
</feature>
<keyword evidence="2" id="KW-0472">Membrane</keyword>
<protein>
    <submittedName>
        <fullName evidence="3">Uncharacterized protein</fullName>
    </submittedName>
</protein>
<feature type="region of interest" description="Disordered" evidence="1">
    <location>
        <begin position="1"/>
        <end position="69"/>
    </location>
</feature>
<evidence type="ECO:0000313" key="3">
    <source>
        <dbReference type="EMBL" id="RKT77151.1"/>
    </source>
</evidence>
<dbReference type="RefSeq" id="WP_121030842.1">
    <property type="nucleotide sequence ID" value="NZ_RBXT01000001.1"/>
</dbReference>
<gene>
    <name evidence="3" type="ORF">DFJ68_0567</name>
</gene>
<sequence length="304" mass="31150">MTVPPGGSVPDDTPVPDDLPPDDAVTPGGPPVGPPSPTWVPERSTPSVPSPVASATTGRSATSADAGGFVTPPGATPGVTVRPWQLALAAALVVVPLLVWLVVSLARPATEAIDDPVARPALPAPVDPQATPSTTRAPSATPAPTASDRLTVTARPVVPTSPGRRGASATTRARPSVGGALSGRPTLLPAPSVPVTAITPGAKVIRFEARAAGGQPIEVSLSDAARQRFEYPAQTRPLAIEVPVPGRATSSDYYSLRVRVPYDSAGSRGDVTCRVLVDGVVVMSQQGQGYVTCYLSPYYDVRRT</sequence>
<proteinExistence type="predicted"/>
<accession>A0A495XRH6</accession>
<keyword evidence="2" id="KW-0812">Transmembrane</keyword>
<dbReference type="EMBL" id="RBXT01000001">
    <property type="protein sequence ID" value="RKT77151.1"/>
    <property type="molecule type" value="Genomic_DNA"/>
</dbReference>
<evidence type="ECO:0000256" key="1">
    <source>
        <dbReference type="SAM" id="MobiDB-lite"/>
    </source>
</evidence>
<reference evidence="3 4" key="1">
    <citation type="submission" date="2018-10" db="EMBL/GenBank/DDBJ databases">
        <title>Sequencing the genomes of 1000 actinobacteria strains.</title>
        <authorList>
            <person name="Klenk H.-P."/>
        </authorList>
    </citation>
    <scope>NUCLEOTIDE SEQUENCE [LARGE SCALE GENOMIC DNA]</scope>
    <source>
        <strain evidence="3 4">DSM 44267</strain>
    </source>
</reference>
<evidence type="ECO:0000256" key="2">
    <source>
        <dbReference type="SAM" id="Phobius"/>
    </source>
</evidence>
<feature type="region of interest" description="Disordered" evidence="1">
    <location>
        <begin position="118"/>
        <end position="185"/>
    </location>
</feature>
<organism evidence="3 4">
    <name type="scientific">Terracoccus luteus</name>
    <dbReference type="NCBI Taxonomy" id="53356"/>
    <lineage>
        <taxon>Bacteria</taxon>
        <taxon>Bacillati</taxon>
        <taxon>Actinomycetota</taxon>
        <taxon>Actinomycetes</taxon>
        <taxon>Micrococcales</taxon>
        <taxon>Intrasporangiaceae</taxon>
        <taxon>Terracoccus</taxon>
    </lineage>
</organism>
<dbReference type="Proteomes" id="UP000278440">
    <property type="component" value="Unassembled WGS sequence"/>
</dbReference>
<feature type="compositionally biased region" description="Low complexity" evidence="1">
    <location>
        <begin position="128"/>
        <end position="147"/>
    </location>
</feature>
<keyword evidence="2" id="KW-1133">Transmembrane helix</keyword>
<feature type="compositionally biased region" description="Low complexity" evidence="1">
    <location>
        <begin position="1"/>
        <end position="12"/>
    </location>
</feature>